<gene>
    <name evidence="1" type="ORF">HJ536_19240</name>
</gene>
<protein>
    <submittedName>
        <fullName evidence="1">Uncharacterized protein</fullName>
    </submittedName>
</protein>
<dbReference type="Proteomes" id="UP000592216">
    <property type="component" value="Unassembled WGS sequence"/>
</dbReference>
<comment type="caution">
    <text evidence="1">The sequence shown here is derived from an EMBL/GenBank/DDBJ whole genome shotgun (WGS) entry which is preliminary data.</text>
</comment>
<evidence type="ECO:0000313" key="2">
    <source>
        <dbReference type="Proteomes" id="UP000592216"/>
    </source>
</evidence>
<accession>A0A850Q973</accession>
<proteinExistence type="predicted"/>
<reference evidence="1 2" key="1">
    <citation type="submission" date="2020-04" db="EMBL/GenBank/DDBJ databases">
        <title>Donghicola sp., a member of the Rhodobacteraceae family isolated from mangrove forest in Thailand.</title>
        <authorList>
            <person name="Charoenyingcharoen P."/>
            <person name="Yukphan P."/>
        </authorList>
    </citation>
    <scope>NUCLEOTIDE SEQUENCE [LARGE SCALE GENOMIC DNA]</scope>
    <source>
        <strain evidence="1 2">B5-SW-15</strain>
    </source>
</reference>
<evidence type="ECO:0000313" key="1">
    <source>
        <dbReference type="EMBL" id="NVO25493.1"/>
    </source>
</evidence>
<name>A0A850Q973_9RHOB</name>
<sequence>MSPAQAQWIAHWSGKLGISENKYMLDRIDGFRPEPKAKGLSDEVVHGIVNVVGEIEEQVRKREASGAEVPMAELLLLQRLCERLNDLLLRIPRS</sequence>
<dbReference type="RefSeq" id="WP_177159034.1">
    <property type="nucleotide sequence ID" value="NZ_JABCJE010000016.1"/>
</dbReference>
<organism evidence="1 2">
    <name type="scientific">Donghicola mangrovi</name>
    <dbReference type="NCBI Taxonomy" id="2729614"/>
    <lineage>
        <taxon>Bacteria</taxon>
        <taxon>Pseudomonadati</taxon>
        <taxon>Pseudomonadota</taxon>
        <taxon>Alphaproteobacteria</taxon>
        <taxon>Rhodobacterales</taxon>
        <taxon>Roseobacteraceae</taxon>
        <taxon>Donghicola</taxon>
    </lineage>
</organism>
<dbReference type="EMBL" id="JABCJE010000016">
    <property type="protein sequence ID" value="NVO25493.1"/>
    <property type="molecule type" value="Genomic_DNA"/>
</dbReference>
<dbReference type="AlphaFoldDB" id="A0A850Q973"/>